<dbReference type="InterPro" id="IPR001138">
    <property type="entry name" value="Zn2Cys6_DnaBD"/>
</dbReference>
<feature type="region of interest" description="Disordered" evidence="2">
    <location>
        <begin position="767"/>
        <end position="802"/>
    </location>
</feature>
<feature type="domain" description="Zn(2)-C6 fungal-type" evidence="3">
    <location>
        <begin position="25"/>
        <end position="68"/>
    </location>
</feature>
<dbReference type="PANTHER" id="PTHR31668:SF30">
    <property type="entry name" value="ZN(II)2CYS6 TRANSCRIPTION FACTOR (EUROFUNG)"/>
    <property type="match status" value="1"/>
</dbReference>
<proteinExistence type="predicted"/>
<feature type="compositionally biased region" description="Low complexity" evidence="2">
    <location>
        <begin position="771"/>
        <end position="802"/>
    </location>
</feature>
<dbReference type="GO" id="GO:0000981">
    <property type="term" value="F:DNA-binding transcription factor activity, RNA polymerase II-specific"/>
    <property type="evidence" value="ECO:0007669"/>
    <property type="project" value="InterPro"/>
</dbReference>
<organism evidence="4 5">
    <name type="scientific">Cryptococcus amylolentus CBS 6273</name>
    <dbReference type="NCBI Taxonomy" id="1296118"/>
    <lineage>
        <taxon>Eukaryota</taxon>
        <taxon>Fungi</taxon>
        <taxon>Dikarya</taxon>
        <taxon>Basidiomycota</taxon>
        <taxon>Agaricomycotina</taxon>
        <taxon>Tremellomycetes</taxon>
        <taxon>Tremellales</taxon>
        <taxon>Cryptococcaceae</taxon>
        <taxon>Cryptococcus</taxon>
    </lineage>
</organism>
<dbReference type="SUPFAM" id="SSF57701">
    <property type="entry name" value="Zn2/Cys6 DNA-binding domain"/>
    <property type="match status" value="1"/>
</dbReference>
<feature type="region of interest" description="Disordered" evidence="2">
    <location>
        <begin position="72"/>
        <end position="122"/>
    </location>
</feature>
<gene>
    <name evidence="4" type="ORF">I350_04247</name>
</gene>
<name>A0A1E3K321_9TREE</name>
<reference evidence="4 5" key="1">
    <citation type="submission" date="2016-06" db="EMBL/GenBank/DDBJ databases">
        <title>Evolution of pathogenesis and genome organization in the Tremellales.</title>
        <authorList>
            <person name="Cuomo C."/>
            <person name="Litvintseva A."/>
            <person name="Heitman J."/>
            <person name="Chen Y."/>
            <person name="Sun S."/>
            <person name="Springer D."/>
            <person name="Dromer F."/>
            <person name="Young S."/>
            <person name="Zeng Q."/>
            <person name="Chapman S."/>
            <person name="Gujja S."/>
            <person name="Saif S."/>
            <person name="Birren B."/>
        </authorList>
    </citation>
    <scope>NUCLEOTIDE SEQUENCE [LARGE SCALE GENOMIC DNA]</scope>
    <source>
        <strain evidence="4 5">CBS 6273</strain>
    </source>
</reference>
<dbReference type="Proteomes" id="UP000095149">
    <property type="component" value="Unassembled WGS sequence"/>
</dbReference>
<dbReference type="CDD" id="cd00067">
    <property type="entry name" value="GAL4"/>
    <property type="match status" value="1"/>
</dbReference>
<evidence type="ECO:0000256" key="2">
    <source>
        <dbReference type="SAM" id="MobiDB-lite"/>
    </source>
</evidence>
<dbReference type="InterPro" id="IPR036864">
    <property type="entry name" value="Zn2-C6_fun-type_DNA-bd_sf"/>
</dbReference>
<comment type="caution">
    <text evidence="4">The sequence shown here is derived from an EMBL/GenBank/DDBJ whole genome shotgun (WGS) entry which is preliminary data.</text>
</comment>
<sequence>MNAPAAPPPPPPPPARPKRTHARRSCATCRLRKSRCELPDLDVPAGPEPLPIDKACHRCKVLSIPCIVDDGNRKRKRKEASASTPDAFASDSASQAGPSTARRRTAKPQASPLSQSTVHRSDNSLDIVNSLSSVPGGPTPTSAEDLVENYERLKRELGARGLDGESGKTKSIKLHGRPLELACAMLRVAYGRNDKRGKRVRLEDDEVELEDLVDDDMRLRLRKGVAQLRTYHPHLDDLDSMMVEYRRNPEPTIALLIATVVYLASAVLPPDVTVHNLRNALDAYIYQRRDSLLLHHPHTFFALQALELFITHCPFGVLPLQPTNLQNLGVAKGLTAAARAISAQLCFEQLVQQLLNGPGIAHNFYCGDLWLWLSLIASEAAAMLEESNPHKPKQLAEARSITDSFLGMTDLGSCLWRDGIGKEDMSVLVGKLALCDKVARLEEVLDGMARIKGVLEHSTTDLNVDPVIGILTEFDEYTRRTDAIDQRHDSMMSMLREYSENIEVGSIVYRAIRRRYEFSKIHVTGLRALIATHYLPGSLYAYPDLPPPSNPHTAVSYAISRACNPPDIVRFISDTNHNGGATPAVQAVWEWGRKRGVNMERNLLACSQLAVSMNSELHGVASTCVVPLHETICIAVESAKVLMEMEAGTIHILRSNNQLYKAFRPRSWLDAMRDFAQALRAVSVIIHDDGLGGETVASGASNLIGSMVRTAEDWTKSLEQEAARPLEPMGFPTEMTLDSVHALARQRQGHGNGVSVPQQGYMDTSDRWMASSEQELSSTSRSQSAQGSWPTPPTVVGTPNVPNVQQVTPLDMLLSEMFGYSCNPPQPPSKVAMDAK</sequence>
<dbReference type="PROSITE" id="PS50048">
    <property type="entry name" value="ZN2_CY6_FUNGAL_2"/>
    <property type="match status" value="1"/>
</dbReference>
<dbReference type="EMBL" id="MEKH01000006">
    <property type="protein sequence ID" value="ODO06887.1"/>
    <property type="molecule type" value="Genomic_DNA"/>
</dbReference>
<dbReference type="GO" id="GO:0008270">
    <property type="term" value="F:zinc ion binding"/>
    <property type="evidence" value="ECO:0007669"/>
    <property type="project" value="InterPro"/>
</dbReference>
<protein>
    <recommendedName>
        <fullName evidence="3">Zn(2)-C6 fungal-type domain-containing protein</fullName>
    </recommendedName>
</protein>
<accession>A0A1E3K321</accession>
<evidence type="ECO:0000313" key="4">
    <source>
        <dbReference type="EMBL" id="ODO06887.1"/>
    </source>
</evidence>
<feature type="compositionally biased region" description="Pro residues" evidence="2">
    <location>
        <begin position="1"/>
        <end position="15"/>
    </location>
</feature>
<dbReference type="PANTHER" id="PTHR31668">
    <property type="entry name" value="GLUCOSE TRANSPORT TRANSCRIPTION REGULATOR RGT1-RELATED-RELATED"/>
    <property type="match status" value="1"/>
</dbReference>
<feature type="compositionally biased region" description="Polar residues" evidence="2">
    <location>
        <begin position="111"/>
        <end position="122"/>
    </location>
</feature>
<dbReference type="AlphaFoldDB" id="A0A1E3K321"/>
<dbReference type="Gene3D" id="4.10.240.10">
    <property type="entry name" value="Zn(2)-C6 fungal-type DNA-binding domain"/>
    <property type="match status" value="1"/>
</dbReference>
<evidence type="ECO:0000259" key="3">
    <source>
        <dbReference type="PROSITE" id="PS50048"/>
    </source>
</evidence>
<keyword evidence="1" id="KW-0539">Nucleus</keyword>
<dbReference type="OrthoDB" id="2595934at2759"/>
<evidence type="ECO:0000256" key="1">
    <source>
        <dbReference type="ARBA" id="ARBA00023242"/>
    </source>
</evidence>
<feature type="region of interest" description="Disordered" evidence="2">
    <location>
        <begin position="1"/>
        <end position="26"/>
    </location>
</feature>
<evidence type="ECO:0000313" key="5">
    <source>
        <dbReference type="Proteomes" id="UP000095149"/>
    </source>
</evidence>
<dbReference type="InterPro" id="IPR050797">
    <property type="entry name" value="Carb_Metab_Trans_Reg"/>
</dbReference>